<dbReference type="Proteomes" id="UP001152484">
    <property type="component" value="Unassembled WGS sequence"/>
</dbReference>
<keyword evidence="1" id="KW-0812">Transmembrane</keyword>
<keyword evidence="1" id="KW-0472">Membrane</keyword>
<reference evidence="2" key="1">
    <citation type="submission" date="2022-07" db="EMBL/GenBank/DDBJ databases">
        <authorList>
            <person name="Macas J."/>
            <person name="Novak P."/>
            <person name="Neumann P."/>
        </authorList>
    </citation>
    <scope>NUCLEOTIDE SEQUENCE</scope>
</reference>
<comment type="caution">
    <text evidence="2">The sequence shown here is derived from an EMBL/GenBank/DDBJ whole genome shotgun (WGS) entry which is preliminary data.</text>
</comment>
<organism evidence="2 3">
    <name type="scientific">Cuscuta europaea</name>
    <name type="common">European dodder</name>
    <dbReference type="NCBI Taxonomy" id="41803"/>
    <lineage>
        <taxon>Eukaryota</taxon>
        <taxon>Viridiplantae</taxon>
        <taxon>Streptophyta</taxon>
        <taxon>Embryophyta</taxon>
        <taxon>Tracheophyta</taxon>
        <taxon>Spermatophyta</taxon>
        <taxon>Magnoliopsida</taxon>
        <taxon>eudicotyledons</taxon>
        <taxon>Gunneridae</taxon>
        <taxon>Pentapetalae</taxon>
        <taxon>asterids</taxon>
        <taxon>lamiids</taxon>
        <taxon>Solanales</taxon>
        <taxon>Convolvulaceae</taxon>
        <taxon>Cuscuteae</taxon>
        <taxon>Cuscuta</taxon>
        <taxon>Cuscuta subgen. Cuscuta</taxon>
    </lineage>
</organism>
<accession>A0A9P0YRB6</accession>
<name>A0A9P0YRB6_CUSEU</name>
<feature type="transmembrane region" description="Helical" evidence="1">
    <location>
        <begin position="12"/>
        <end position="38"/>
    </location>
</feature>
<keyword evidence="3" id="KW-1185">Reference proteome</keyword>
<proteinExistence type="predicted"/>
<evidence type="ECO:0000256" key="1">
    <source>
        <dbReference type="SAM" id="Phobius"/>
    </source>
</evidence>
<protein>
    <submittedName>
        <fullName evidence="2">Uncharacterized protein</fullName>
    </submittedName>
</protein>
<sequence>MAAYVAFFSFPFSFLFLFSFSFLFLFSPFFSSSLFLFLTSLLRKPLSRLLPRNTVAPSLRQRLYTELTALHHLPSSISFIREMPVQIGRIQGLPSPPVTAPATVGKCGGHI</sequence>
<evidence type="ECO:0000313" key="3">
    <source>
        <dbReference type="Proteomes" id="UP001152484"/>
    </source>
</evidence>
<keyword evidence="1" id="KW-1133">Transmembrane helix</keyword>
<dbReference type="EMBL" id="CAMAPE010000008">
    <property type="protein sequence ID" value="CAH9073508.1"/>
    <property type="molecule type" value="Genomic_DNA"/>
</dbReference>
<dbReference type="AlphaFoldDB" id="A0A9P0YRB6"/>
<gene>
    <name evidence="2" type="ORF">CEURO_LOCUS4841</name>
</gene>
<evidence type="ECO:0000313" key="2">
    <source>
        <dbReference type="EMBL" id="CAH9073508.1"/>
    </source>
</evidence>